<evidence type="ECO:0000313" key="3">
    <source>
        <dbReference type="Proteomes" id="UP001556220"/>
    </source>
</evidence>
<dbReference type="InterPro" id="IPR007410">
    <property type="entry name" value="LpqE-like"/>
</dbReference>
<dbReference type="EMBL" id="JBFOHK010000001">
    <property type="protein sequence ID" value="MEW9571082.1"/>
    <property type="molecule type" value="Genomic_DNA"/>
</dbReference>
<feature type="chain" id="PRO_5046516917" evidence="1">
    <location>
        <begin position="22"/>
        <end position="150"/>
    </location>
</feature>
<dbReference type="SUPFAM" id="SSF110087">
    <property type="entry name" value="DR1885-like metal-binding protein"/>
    <property type="match status" value="1"/>
</dbReference>
<dbReference type="Pfam" id="PF04314">
    <property type="entry name" value="PCuAC"/>
    <property type="match status" value="1"/>
</dbReference>
<dbReference type="InterPro" id="IPR058248">
    <property type="entry name" value="Lxx211020-like"/>
</dbReference>
<dbReference type="Gene3D" id="2.60.40.1890">
    <property type="entry name" value="PCu(A)C copper chaperone"/>
    <property type="match status" value="1"/>
</dbReference>
<proteinExistence type="predicted"/>
<dbReference type="PANTHER" id="PTHR36302:SF1">
    <property type="entry name" value="COPPER CHAPERONE PCU(A)C"/>
    <property type="match status" value="1"/>
</dbReference>
<accession>A0ABV3QCS3</accession>
<dbReference type="RefSeq" id="WP_367853145.1">
    <property type="nucleotide sequence ID" value="NZ_JBFOHK010000001.1"/>
</dbReference>
<protein>
    <submittedName>
        <fullName evidence="2">Copper chaperone PCu(A)C</fullName>
    </submittedName>
</protein>
<dbReference type="PANTHER" id="PTHR36302">
    <property type="entry name" value="BLR7088 PROTEIN"/>
    <property type="match status" value="1"/>
</dbReference>
<name>A0ABV3QCS3_9GAMM</name>
<reference evidence="2 3" key="1">
    <citation type="submission" date="2024-06" db="EMBL/GenBank/DDBJ databases">
        <authorList>
            <person name="Woo H."/>
        </authorList>
    </citation>
    <scope>NUCLEOTIDE SEQUENCE [LARGE SCALE GENOMIC DNA]</scope>
    <source>
        <strain evidence="2 3">Si-c</strain>
    </source>
</reference>
<keyword evidence="3" id="KW-1185">Reference proteome</keyword>
<comment type="caution">
    <text evidence="2">The sequence shown here is derived from an EMBL/GenBank/DDBJ whole genome shotgun (WGS) entry which is preliminary data.</text>
</comment>
<evidence type="ECO:0000313" key="2">
    <source>
        <dbReference type="EMBL" id="MEW9571082.1"/>
    </source>
</evidence>
<evidence type="ECO:0000256" key="1">
    <source>
        <dbReference type="SAM" id="SignalP"/>
    </source>
</evidence>
<feature type="signal peptide" evidence="1">
    <location>
        <begin position="1"/>
        <end position="21"/>
    </location>
</feature>
<keyword evidence="1" id="KW-0732">Signal</keyword>
<dbReference type="InterPro" id="IPR036182">
    <property type="entry name" value="PCuAC_sf"/>
</dbReference>
<organism evidence="2 3">
    <name type="scientific">Rhodanobacter lycopersici</name>
    <dbReference type="NCBI Taxonomy" id="3162487"/>
    <lineage>
        <taxon>Bacteria</taxon>
        <taxon>Pseudomonadati</taxon>
        <taxon>Pseudomonadota</taxon>
        <taxon>Gammaproteobacteria</taxon>
        <taxon>Lysobacterales</taxon>
        <taxon>Rhodanobacteraceae</taxon>
        <taxon>Rhodanobacter</taxon>
    </lineage>
</organism>
<dbReference type="Proteomes" id="UP001556220">
    <property type="component" value="Unassembled WGS sequence"/>
</dbReference>
<gene>
    <name evidence="2" type="ORF">ABQJ54_04915</name>
</gene>
<sequence>MNRLALPLLLAGLLGTGLAHAGPVVHVTASHAWIRVLPGSLPAGAYVTLRNDSDKAVSLTGASSPAYGEAMLHESSAAGGMNRMTMVDALPIPARGMQALQPGGYHLMLMHAKQPVRPGDTVRVVLQFGNGGTLPVDFTARPANAVDDTH</sequence>